<dbReference type="InterPro" id="IPR001920">
    <property type="entry name" value="Asp/Glu_race"/>
</dbReference>
<dbReference type="EMBL" id="JACCEW010000003">
    <property type="protein sequence ID" value="NYT37291.1"/>
    <property type="molecule type" value="Genomic_DNA"/>
</dbReference>
<evidence type="ECO:0000256" key="2">
    <source>
        <dbReference type="ARBA" id="ARBA00023235"/>
    </source>
</evidence>
<comment type="caution">
    <text evidence="3">The sequence shown here is derived from an EMBL/GenBank/DDBJ whole genome shotgun (WGS) entry which is preliminary data.</text>
</comment>
<gene>
    <name evidence="3" type="ORF">H0A68_10445</name>
</gene>
<evidence type="ECO:0000313" key="3">
    <source>
        <dbReference type="EMBL" id="NYT37291.1"/>
    </source>
</evidence>
<dbReference type="NCBIfam" id="TIGR00035">
    <property type="entry name" value="asp_race"/>
    <property type="match status" value="1"/>
</dbReference>
<reference evidence="3 4" key="1">
    <citation type="submission" date="2020-07" db="EMBL/GenBank/DDBJ databases">
        <title>Taxonomic revisions and descriptions of new bacterial species based on genomic comparisons in the high-G+C-content subgroup of the family Alcaligenaceae.</title>
        <authorList>
            <person name="Szabo A."/>
            <person name="Felfoldi T."/>
        </authorList>
    </citation>
    <scope>NUCLEOTIDE SEQUENCE [LARGE SCALE GENOMIC DNA]</scope>
    <source>
        <strain evidence="3 4">DSM 25264</strain>
    </source>
</reference>
<sequence>MIPEPSGPNGPVLGVLGGMGPQASAWFMMRLAALMPAATEQDHVPAVLWSDPRIPDRPAGRAGTGPDPWPWLLRGVQGLEQAGVGAIVMPCNTAHLWYERLCAATALPFLHIVHAVVDDLARKGVNHGRIGLLGTATTLSLGLYQRELEARGYDCLLLDEAEHARYCAPPIALVKANKEDEAFAPAAQALQILRDRGADAVVLGCTELPLALPPARRTELDAVISDSIDALALAAIAWHAGARV</sequence>
<dbReference type="RefSeq" id="WP_129969554.1">
    <property type="nucleotide sequence ID" value="NZ_JACCEW010000003.1"/>
</dbReference>
<name>A0A853FFL4_9BURK</name>
<dbReference type="Gene3D" id="3.40.50.1860">
    <property type="match status" value="2"/>
</dbReference>
<dbReference type="GO" id="GO:0047661">
    <property type="term" value="F:amino-acid racemase activity"/>
    <property type="evidence" value="ECO:0007669"/>
    <property type="project" value="InterPro"/>
</dbReference>
<dbReference type="Pfam" id="PF01177">
    <property type="entry name" value="Asp_Glu_race"/>
    <property type="match status" value="1"/>
</dbReference>
<proteinExistence type="inferred from homology"/>
<protein>
    <submittedName>
        <fullName evidence="3">Aspartate/glutamate racemase family protein</fullName>
    </submittedName>
</protein>
<accession>A0A853FFL4</accession>
<dbReference type="InterPro" id="IPR015942">
    <property type="entry name" value="Asp/Glu/hydantoin_racemase"/>
</dbReference>
<dbReference type="SUPFAM" id="SSF53681">
    <property type="entry name" value="Aspartate/glutamate racemase"/>
    <property type="match status" value="2"/>
</dbReference>
<comment type="similarity">
    <text evidence="1">Belongs to the aspartate/glutamate racemases family.</text>
</comment>
<dbReference type="Proteomes" id="UP000580517">
    <property type="component" value="Unassembled WGS sequence"/>
</dbReference>
<dbReference type="OrthoDB" id="9803739at2"/>
<evidence type="ECO:0000313" key="4">
    <source>
        <dbReference type="Proteomes" id="UP000580517"/>
    </source>
</evidence>
<dbReference type="PANTHER" id="PTHR21198">
    <property type="entry name" value="GLUTAMATE RACEMASE"/>
    <property type="match status" value="1"/>
</dbReference>
<organism evidence="3 4">
    <name type="scientific">Allopusillimonas soli</name>
    <dbReference type="NCBI Taxonomy" id="659016"/>
    <lineage>
        <taxon>Bacteria</taxon>
        <taxon>Pseudomonadati</taxon>
        <taxon>Pseudomonadota</taxon>
        <taxon>Betaproteobacteria</taxon>
        <taxon>Burkholderiales</taxon>
        <taxon>Alcaligenaceae</taxon>
        <taxon>Allopusillimonas</taxon>
    </lineage>
</organism>
<keyword evidence="4" id="KW-1185">Reference proteome</keyword>
<keyword evidence="2" id="KW-0413">Isomerase</keyword>
<dbReference type="InterPro" id="IPR004380">
    <property type="entry name" value="Asp_race"/>
</dbReference>
<evidence type="ECO:0000256" key="1">
    <source>
        <dbReference type="ARBA" id="ARBA00007847"/>
    </source>
</evidence>
<dbReference type="PANTHER" id="PTHR21198:SF7">
    <property type="entry name" value="ASPARTATE-GLUTAMATE RACEMASE FAMILY"/>
    <property type="match status" value="1"/>
</dbReference>
<dbReference type="AlphaFoldDB" id="A0A853FFL4"/>